<evidence type="ECO:0000259" key="5">
    <source>
        <dbReference type="Pfam" id="PF05048"/>
    </source>
</evidence>
<dbReference type="PANTHER" id="PTHR22990">
    <property type="entry name" value="F-BOX ONLY PROTEIN"/>
    <property type="match status" value="1"/>
</dbReference>
<dbReference type="OrthoDB" id="29186at2157"/>
<dbReference type="Proteomes" id="UP000199161">
    <property type="component" value="Unassembled WGS sequence"/>
</dbReference>
<dbReference type="RefSeq" id="WP_089786077.1">
    <property type="nucleotide sequence ID" value="NZ_FOKW01000002.1"/>
</dbReference>
<sequence>MAASRRRLVSIAILVAVVFAAGLFVVDAGSAEPKPEPVPFHDTVTTGVVLENDPTPDAGGIEVPKVQVFYSQYEYVVGYRGVERFVDDRSGARHEERFGYPIAAYVTDYSTVDVDLSEEGYPVAAGSPSWTDAESAAYVVGSDARTPAGETVVPFGERDDAAAFAAAHGGTVVGWESLLDPEREFDVDDAGVVRDRVERRHARADDRVEDTNRLRERPVEVVVGEDAPTLEAAVEAAPPESTVVVPGGVHEVPNGDGLEIDRPITLAGRSDGDGTESQPVLRGDGNGSVVVLESDRAAVVDLRIDGVGDATEPDADDGEAGASDALEMAYGRSDAGIAVADADGVLVENVTIETPATGVLLRDAPESVVRNVSVHGSDRWDEGYMGVTAVRSPDAVVEDSRFVDGRDGIYLHRSDGIVYRNNHLVGNRIGVHLMYTSSALIADNRIEDASSTGIDVMTDPAHNAVVGNEIRGASQGIVTSGSRSYVAGNLVAGTDVGLTTGAGHSIYEGNALVANLEGIRANHLLPTNEVTGNDFVGNYEHATARLGTLRVWSEEGMGNFWHGAVGAPAADRPVLERSHSPTHPADRRLHRVDGAPTLARAPATDALSTLEGSVSGMRAEQIVDPDPLCEPANPDLLERADWEWDEPERACGSTAEHGGTGAN</sequence>
<protein>
    <submittedName>
        <fullName evidence="6">Parallel beta-helix repeat (Two copies)</fullName>
    </submittedName>
</protein>
<dbReference type="InterPro" id="IPR008719">
    <property type="entry name" value="N2O_reductase_NosL"/>
</dbReference>
<dbReference type="InterPro" id="IPR006626">
    <property type="entry name" value="PbH1"/>
</dbReference>
<dbReference type="Gene3D" id="3.30.70.2050">
    <property type="match status" value="1"/>
</dbReference>
<keyword evidence="2" id="KW-0677">Repeat</keyword>
<dbReference type="Pfam" id="PF05573">
    <property type="entry name" value="NosL"/>
    <property type="match status" value="1"/>
</dbReference>
<dbReference type="SUPFAM" id="SSF51126">
    <property type="entry name" value="Pectin lyase-like"/>
    <property type="match status" value="1"/>
</dbReference>
<dbReference type="InterPro" id="IPR051550">
    <property type="entry name" value="SCF-Subunits/Alg-Epimerases"/>
</dbReference>
<dbReference type="SMART" id="SM00710">
    <property type="entry name" value="PbH1"/>
    <property type="match status" value="7"/>
</dbReference>
<feature type="domain" description="Periplasmic copper-binding protein NosD beta helix" evidence="5">
    <location>
        <begin position="386"/>
        <end position="563"/>
    </location>
</feature>
<evidence type="ECO:0000256" key="1">
    <source>
        <dbReference type="ARBA" id="ARBA00004906"/>
    </source>
</evidence>
<feature type="compositionally biased region" description="Basic and acidic residues" evidence="4">
    <location>
        <begin position="576"/>
        <end position="593"/>
    </location>
</feature>
<dbReference type="InterPro" id="IPR007742">
    <property type="entry name" value="NosD_dom"/>
</dbReference>
<organism evidence="6 7">
    <name type="scientific">Natronobacterium haloterrestre</name>
    <name type="common">Halobiforma haloterrestris</name>
    <dbReference type="NCBI Taxonomy" id="148448"/>
    <lineage>
        <taxon>Archaea</taxon>
        <taxon>Methanobacteriati</taxon>
        <taxon>Methanobacteriota</taxon>
        <taxon>Stenosarchaea group</taxon>
        <taxon>Halobacteria</taxon>
        <taxon>Halobacteriales</taxon>
        <taxon>Natrialbaceae</taxon>
        <taxon>Natronobacterium</taxon>
    </lineage>
</organism>
<keyword evidence="7" id="KW-1185">Reference proteome</keyword>
<feature type="region of interest" description="Disordered" evidence="4">
    <location>
        <begin position="576"/>
        <end position="598"/>
    </location>
</feature>
<evidence type="ECO:0000313" key="6">
    <source>
        <dbReference type="EMBL" id="SFB83586.1"/>
    </source>
</evidence>
<feature type="region of interest" description="Disordered" evidence="4">
    <location>
        <begin position="243"/>
        <end position="287"/>
    </location>
</feature>
<dbReference type="EMBL" id="FOKW01000002">
    <property type="protein sequence ID" value="SFB83586.1"/>
    <property type="molecule type" value="Genomic_DNA"/>
</dbReference>
<dbReference type="NCBIfam" id="TIGR03804">
    <property type="entry name" value="para_beta_helix"/>
    <property type="match status" value="1"/>
</dbReference>
<evidence type="ECO:0000256" key="2">
    <source>
        <dbReference type="ARBA" id="ARBA00022737"/>
    </source>
</evidence>
<evidence type="ECO:0000313" key="7">
    <source>
        <dbReference type="Proteomes" id="UP000199161"/>
    </source>
</evidence>
<dbReference type="Gene3D" id="2.160.20.10">
    <property type="entry name" value="Single-stranded right-handed beta-helix, Pectin lyase-like"/>
    <property type="match status" value="1"/>
</dbReference>
<dbReference type="InterPro" id="IPR011050">
    <property type="entry name" value="Pectin_lyase_fold/virulence"/>
</dbReference>
<dbReference type="SUPFAM" id="SSF160387">
    <property type="entry name" value="NosL/MerB-like"/>
    <property type="match status" value="1"/>
</dbReference>
<dbReference type="InterPro" id="IPR022441">
    <property type="entry name" value="Para_beta_helix_rpt-2"/>
</dbReference>
<reference evidence="7" key="1">
    <citation type="submission" date="2016-10" db="EMBL/GenBank/DDBJ databases">
        <authorList>
            <person name="Varghese N."/>
            <person name="Submissions S."/>
        </authorList>
    </citation>
    <scope>NUCLEOTIDE SEQUENCE [LARGE SCALE GENOMIC DNA]</scope>
    <source>
        <strain evidence="7">DSM 13078</strain>
    </source>
</reference>
<proteinExistence type="predicted"/>
<name>A0A1I1EA43_NATHA</name>
<comment type="pathway">
    <text evidence="1">Protein modification; protein ubiquitination.</text>
</comment>
<dbReference type="PANTHER" id="PTHR22990:SF15">
    <property type="entry name" value="F-BOX ONLY PROTEIN 10"/>
    <property type="match status" value="1"/>
</dbReference>
<accession>A0A1I1EA43</accession>
<dbReference type="AlphaFoldDB" id="A0A1I1EA43"/>
<evidence type="ECO:0000256" key="4">
    <source>
        <dbReference type="SAM" id="MobiDB-lite"/>
    </source>
</evidence>
<evidence type="ECO:0000256" key="3">
    <source>
        <dbReference type="ARBA" id="ARBA00022786"/>
    </source>
</evidence>
<keyword evidence="3" id="KW-0833">Ubl conjugation pathway</keyword>
<dbReference type="Pfam" id="PF05048">
    <property type="entry name" value="NosD"/>
    <property type="match status" value="1"/>
</dbReference>
<dbReference type="InterPro" id="IPR012334">
    <property type="entry name" value="Pectin_lyas_fold"/>
</dbReference>
<gene>
    <name evidence="6" type="ORF">SAMN05444422_102299</name>
</gene>